<dbReference type="GO" id="GO:0005634">
    <property type="term" value="C:nucleus"/>
    <property type="evidence" value="ECO:0007669"/>
    <property type="project" value="UniProtKB-SubCell"/>
</dbReference>
<name>A0A444XRL2_ARAHY</name>
<keyword evidence="3" id="KW-0238">DNA-binding</keyword>
<organism evidence="9 10">
    <name type="scientific">Arachis hypogaea</name>
    <name type="common">Peanut</name>
    <dbReference type="NCBI Taxonomy" id="3818"/>
    <lineage>
        <taxon>Eukaryota</taxon>
        <taxon>Viridiplantae</taxon>
        <taxon>Streptophyta</taxon>
        <taxon>Embryophyta</taxon>
        <taxon>Tracheophyta</taxon>
        <taxon>Spermatophyta</taxon>
        <taxon>Magnoliopsida</taxon>
        <taxon>eudicotyledons</taxon>
        <taxon>Gunneridae</taxon>
        <taxon>Pentapetalae</taxon>
        <taxon>rosids</taxon>
        <taxon>fabids</taxon>
        <taxon>Fabales</taxon>
        <taxon>Fabaceae</taxon>
        <taxon>Papilionoideae</taxon>
        <taxon>50 kb inversion clade</taxon>
        <taxon>dalbergioids sensu lato</taxon>
        <taxon>Dalbergieae</taxon>
        <taxon>Pterocarpus clade</taxon>
        <taxon>Arachis</taxon>
    </lineage>
</organism>
<comment type="subcellular location">
    <subcellularLocation>
        <location evidence="1">Nucleus</location>
    </subcellularLocation>
</comment>
<feature type="compositionally biased region" description="Pro residues" evidence="7">
    <location>
        <begin position="22"/>
        <end position="31"/>
    </location>
</feature>
<evidence type="ECO:0000256" key="3">
    <source>
        <dbReference type="ARBA" id="ARBA00023125"/>
    </source>
</evidence>
<feature type="coiled-coil region" evidence="6">
    <location>
        <begin position="562"/>
        <end position="589"/>
    </location>
</feature>
<sequence length="594" mass="66614">MGRETLLHPPPPSTTTATATHTPPPPPPLPSLPSLTQAGPSGGVSASAPSPSASPSSPAIVATTAVATAVAAPPTSLAPGFRFHPTDEELVIYYLKRKVCGKSFRFDAISEVDIYRSEPWDLADKSRLKTRDQEWYFFSALDKKYGNGGRMNRATSKGYWKATGNDRPVKHEQRTVGLKKTLVFHSGRAPDGKRTNWVMHEYRLVDEELERARSGSSQPQLVNHFCAFLFRMEKDAYVLCRVFHKNNIGPPNGQRYAPFVEEEWDDASALVPGAEPVEDVTVTVAHPLRIESNGRTLCSDRRNNVAQHILTKEEQRREARRRWSIRLRAQGRTLKVYEGRKRGNDQELKLLGDIQKMEINGYSPVLRICQLLCITDTQSNNKVPFDVNKLPIETQSLLAVCKRESMAEFPSPEKEDNSKRQIDEYPLPQTENTKPISQIYKRRRHYLNVNHSNVNGDSVRTIQEPPCSSTITTAATTLPTATTTASTAITNVAPKKHFLSALVEFSLMESLESKGNPSVQPPEFDDASLEASVPPNCVKLIKRMQGEIYKLSEERETMRFEMMSAQAMINMLESRIEILSKENEELKSMINNNP</sequence>
<keyword evidence="5" id="KW-0539">Nucleus</keyword>
<keyword evidence="6" id="KW-0175">Coiled coil</keyword>
<keyword evidence="2" id="KW-0805">Transcription regulation</keyword>
<evidence type="ECO:0000256" key="6">
    <source>
        <dbReference type="SAM" id="Coils"/>
    </source>
</evidence>
<dbReference type="GO" id="GO:0006355">
    <property type="term" value="P:regulation of DNA-templated transcription"/>
    <property type="evidence" value="ECO:0007669"/>
    <property type="project" value="InterPro"/>
</dbReference>
<dbReference type="PANTHER" id="PTHR31744:SF210">
    <property type="entry name" value="NAC DOMAIN-CONTAINING PROTEIN 86-LIKE"/>
    <property type="match status" value="1"/>
</dbReference>
<dbReference type="GO" id="GO:0003677">
    <property type="term" value="F:DNA binding"/>
    <property type="evidence" value="ECO:0007669"/>
    <property type="project" value="UniProtKB-KW"/>
</dbReference>
<evidence type="ECO:0000256" key="2">
    <source>
        <dbReference type="ARBA" id="ARBA00023015"/>
    </source>
</evidence>
<evidence type="ECO:0000256" key="5">
    <source>
        <dbReference type="ARBA" id="ARBA00023242"/>
    </source>
</evidence>
<evidence type="ECO:0000313" key="9">
    <source>
        <dbReference type="EMBL" id="RYQ92351.1"/>
    </source>
</evidence>
<feature type="compositionally biased region" description="Basic and acidic residues" evidence="7">
    <location>
        <begin position="407"/>
        <end position="423"/>
    </location>
</feature>
<feature type="domain" description="NAC" evidence="8">
    <location>
        <begin position="77"/>
        <end position="245"/>
    </location>
</feature>
<dbReference type="SUPFAM" id="SSF101941">
    <property type="entry name" value="NAC domain"/>
    <property type="match status" value="1"/>
</dbReference>
<dbReference type="PANTHER" id="PTHR31744">
    <property type="entry name" value="PROTEIN CUP-SHAPED COTYLEDON 2-RELATED"/>
    <property type="match status" value="1"/>
</dbReference>
<proteinExistence type="predicted"/>
<feature type="region of interest" description="Disordered" evidence="7">
    <location>
        <begin position="1"/>
        <end position="58"/>
    </location>
</feature>
<evidence type="ECO:0000256" key="1">
    <source>
        <dbReference type="ARBA" id="ARBA00004123"/>
    </source>
</evidence>
<dbReference type="EMBL" id="SDMP01000019">
    <property type="protein sequence ID" value="RYQ92351.1"/>
    <property type="molecule type" value="Genomic_DNA"/>
</dbReference>
<evidence type="ECO:0000313" key="10">
    <source>
        <dbReference type="Proteomes" id="UP000289738"/>
    </source>
</evidence>
<evidence type="ECO:0000256" key="4">
    <source>
        <dbReference type="ARBA" id="ARBA00023163"/>
    </source>
</evidence>
<dbReference type="STRING" id="3818.A0A444XRL2"/>
<dbReference type="InterPro" id="IPR003441">
    <property type="entry name" value="NAC-dom"/>
</dbReference>
<feature type="compositionally biased region" description="Low complexity" evidence="7">
    <location>
        <begin position="32"/>
        <end position="58"/>
    </location>
</feature>
<dbReference type="AlphaFoldDB" id="A0A444XRL2"/>
<protein>
    <recommendedName>
        <fullName evidence="8">NAC domain-containing protein</fullName>
    </recommendedName>
</protein>
<dbReference type="PROSITE" id="PS51005">
    <property type="entry name" value="NAC"/>
    <property type="match status" value="1"/>
</dbReference>
<feature type="region of interest" description="Disordered" evidence="7">
    <location>
        <begin position="407"/>
        <end position="436"/>
    </location>
</feature>
<keyword evidence="4" id="KW-0804">Transcription</keyword>
<gene>
    <name evidence="9" type="ORF">Ahy_B09g098553</name>
</gene>
<dbReference type="Gene3D" id="2.170.150.80">
    <property type="entry name" value="NAC domain"/>
    <property type="match status" value="1"/>
</dbReference>
<accession>A0A444XRL2</accession>
<reference evidence="9 10" key="1">
    <citation type="submission" date="2019-01" db="EMBL/GenBank/DDBJ databases">
        <title>Sequencing of cultivated peanut Arachis hypogaea provides insights into genome evolution and oil improvement.</title>
        <authorList>
            <person name="Chen X."/>
        </authorList>
    </citation>
    <scope>NUCLEOTIDE SEQUENCE [LARGE SCALE GENOMIC DNA]</scope>
    <source>
        <strain evidence="10">cv. Fuhuasheng</strain>
        <tissue evidence="9">Leaves</tissue>
    </source>
</reference>
<evidence type="ECO:0000256" key="7">
    <source>
        <dbReference type="SAM" id="MobiDB-lite"/>
    </source>
</evidence>
<keyword evidence="10" id="KW-1185">Reference proteome</keyword>
<comment type="caution">
    <text evidence="9">The sequence shown here is derived from an EMBL/GenBank/DDBJ whole genome shotgun (WGS) entry which is preliminary data.</text>
</comment>
<evidence type="ECO:0000259" key="8">
    <source>
        <dbReference type="PROSITE" id="PS51005"/>
    </source>
</evidence>
<dbReference type="InterPro" id="IPR036093">
    <property type="entry name" value="NAC_dom_sf"/>
</dbReference>
<dbReference type="Pfam" id="PF02365">
    <property type="entry name" value="NAM"/>
    <property type="match status" value="1"/>
</dbReference>
<dbReference type="Proteomes" id="UP000289738">
    <property type="component" value="Chromosome B09"/>
</dbReference>
<dbReference type="FunFam" id="2.170.150.80:FF:000002">
    <property type="entry name" value="Nac domain-containing protein 86"/>
    <property type="match status" value="1"/>
</dbReference>